<dbReference type="PANTHER" id="PTHR48104:SF30">
    <property type="entry name" value="METACASPASE-1"/>
    <property type="match status" value="1"/>
</dbReference>
<comment type="similarity">
    <text evidence="1">Belongs to the peptidase C14B family.</text>
</comment>
<evidence type="ECO:0000256" key="1">
    <source>
        <dbReference type="ARBA" id="ARBA00009005"/>
    </source>
</evidence>
<keyword evidence="3" id="KW-0645">Protease</keyword>
<keyword evidence="6" id="KW-1185">Reference proteome</keyword>
<keyword evidence="3" id="KW-0788">Thiol protease</keyword>
<reference evidence="5" key="1">
    <citation type="submission" date="2020-11" db="EMBL/GenBank/DDBJ databases">
        <authorList>
            <consortium name="DOE Joint Genome Institute"/>
            <person name="Ahrendt S."/>
            <person name="Riley R."/>
            <person name="Andreopoulos W."/>
            <person name="Labutti K."/>
            <person name="Pangilinan J."/>
            <person name="Ruiz-Duenas F.J."/>
            <person name="Barrasa J.M."/>
            <person name="Sanchez-Garcia M."/>
            <person name="Camarero S."/>
            <person name="Miyauchi S."/>
            <person name="Serrano A."/>
            <person name="Linde D."/>
            <person name="Babiker R."/>
            <person name="Drula E."/>
            <person name="Ayuso-Fernandez I."/>
            <person name="Pacheco R."/>
            <person name="Padilla G."/>
            <person name="Ferreira P."/>
            <person name="Barriuso J."/>
            <person name="Kellner H."/>
            <person name="Castanera R."/>
            <person name="Alfaro M."/>
            <person name="Ramirez L."/>
            <person name="Pisabarro A.G."/>
            <person name="Kuo A."/>
            <person name="Tritt A."/>
            <person name="Lipzen A."/>
            <person name="He G."/>
            <person name="Yan M."/>
            <person name="Ng V."/>
            <person name="Cullen D."/>
            <person name="Martin F."/>
            <person name="Rosso M.-N."/>
            <person name="Henrissat B."/>
            <person name="Hibbett D."/>
            <person name="Martinez A.T."/>
            <person name="Grigoriev I.V."/>
        </authorList>
    </citation>
    <scope>NUCLEOTIDE SEQUENCE</scope>
    <source>
        <strain evidence="5">AH 40177</strain>
    </source>
</reference>
<dbReference type="Gene3D" id="3.40.50.1460">
    <property type="match status" value="1"/>
</dbReference>
<dbReference type="Proteomes" id="UP000772434">
    <property type="component" value="Unassembled WGS sequence"/>
</dbReference>
<keyword evidence="3" id="KW-0378">Hydrolase</keyword>
<name>A0A9P5PVI3_9AGAR</name>
<dbReference type="AlphaFoldDB" id="A0A9P5PVI3"/>
<dbReference type="GO" id="GO:0005737">
    <property type="term" value="C:cytoplasm"/>
    <property type="evidence" value="ECO:0007669"/>
    <property type="project" value="TreeGrafter"/>
</dbReference>
<evidence type="ECO:0000313" key="5">
    <source>
        <dbReference type="EMBL" id="KAF9070078.1"/>
    </source>
</evidence>
<proteinExistence type="inferred from homology"/>
<keyword evidence="2" id="KW-0053">Apoptosis</keyword>
<dbReference type="InterPro" id="IPR050452">
    <property type="entry name" value="Metacaspase"/>
</dbReference>
<organism evidence="5 6">
    <name type="scientific">Rhodocollybia butyracea</name>
    <dbReference type="NCBI Taxonomy" id="206335"/>
    <lineage>
        <taxon>Eukaryota</taxon>
        <taxon>Fungi</taxon>
        <taxon>Dikarya</taxon>
        <taxon>Basidiomycota</taxon>
        <taxon>Agaricomycotina</taxon>
        <taxon>Agaricomycetes</taxon>
        <taxon>Agaricomycetidae</taxon>
        <taxon>Agaricales</taxon>
        <taxon>Marasmiineae</taxon>
        <taxon>Omphalotaceae</taxon>
        <taxon>Rhodocollybia</taxon>
    </lineage>
</organism>
<dbReference type="GO" id="GO:0006508">
    <property type="term" value="P:proteolysis"/>
    <property type="evidence" value="ECO:0007669"/>
    <property type="project" value="InterPro"/>
</dbReference>
<sequence>MDSRVFAVIIGISQYKSGNIWNLEASVDDAKSIKRWLVNDLGVPKHQIAMLLDEHATKQNIEATLDTHLLHNNQIQRGDAILVYFAGHGSTLKAPHDWLLDGPMRCHVEVLCPYDHDTKGSEGRIAGISARAMHTFIDDLSKTKGNNITVMLDTCFSSPPPHTRDRSCIRWTSTSKAAAEDLYHGQHSCPKLQKRNESFYNRHWASHTIIMACKPGTTATEGKEGGRFTSAFLEVMRSVPLHSTPFVTLMDEITRKMGQGQRIHYSGAHSERLFNAIPFTQDLSYIPVQFHEENSIRVELGSLHGVEKGEEFSLHAHNYAGSHNPAIATVTVQTVYPAWCIVRSKTSSSFRLLPKRCWARAPRNHALSCSRLKKAFHALLHFATLHNCFPLSRPVSRSTSISDAKCTAEKSELIETAEVILTSKPLLASLK</sequence>
<dbReference type="EMBL" id="JADNRY010000044">
    <property type="protein sequence ID" value="KAF9070078.1"/>
    <property type="molecule type" value="Genomic_DNA"/>
</dbReference>
<evidence type="ECO:0000313" key="6">
    <source>
        <dbReference type="Proteomes" id="UP000772434"/>
    </source>
</evidence>
<dbReference type="PANTHER" id="PTHR48104">
    <property type="entry name" value="METACASPASE-4"/>
    <property type="match status" value="1"/>
</dbReference>
<comment type="caution">
    <text evidence="5">The sequence shown here is derived from an EMBL/GenBank/DDBJ whole genome shotgun (WGS) entry which is preliminary data.</text>
</comment>
<evidence type="ECO:0000256" key="3">
    <source>
        <dbReference type="ARBA" id="ARBA00022807"/>
    </source>
</evidence>
<accession>A0A9P5PVI3</accession>
<evidence type="ECO:0000256" key="2">
    <source>
        <dbReference type="ARBA" id="ARBA00022703"/>
    </source>
</evidence>
<dbReference type="Pfam" id="PF00656">
    <property type="entry name" value="Peptidase_C14"/>
    <property type="match status" value="1"/>
</dbReference>
<dbReference type="GO" id="GO:0006915">
    <property type="term" value="P:apoptotic process"/>
    <property type="evidence" value="ECO:0007669"/>
    <property type="project" value="UniProtKB-KW"/>
</dbReference>
<dbReference type="GO" id="GO:0004197">
    <property type="term" value="F:cysteine-type endopeptidase activity"/>
    <property type="evidence" value="ECO:0007669"/>
    <property type="project" value="InterPro"/>
</dbReference>
<dbReference type="InterPro" id="IPR029030">
    <property type="entry name" value="Caspase-like_dom_sf"/>
</dbReference>
<dbReference type="OrthoDB" id="3223806at2759"/>
<dbReference type="SUPFAM" id="SSF52129">
    <property type="entry name" value="Caspase-like"/>
    <property type="match status" value="1"/>
</dbReference>
<evidence type="ECO:0000259" key="4">
    <source>
        <dbReference type="Pfam" id="PF00656"/>
    </source>
</evidence>
<feature type="domain" description="Peptidase C14 caspase" evidence="4">
    <location>
        <begin position="6"/>
        <end position="259"/>
    </location>
</feature>
<protein>
    <submittedName>
        <fullName evidence="5">Caspase domain-containing protein</fullName>
    </submittedName>
</protein>
<dbReference type="InterPro" id="IPR011600">
    <property type="entry name" value="Pept_C14_caspase"/>
</dbReference>
<gene>
    <name evidence="5" type="ORF">BDP27DRAFT_642695</name>
</gene>